<evidence type="ECO:0000256" key="5">
    <source>
        <dbReference type="ARBA" id="ARBA00022723"/>
    </source>
</evidence>
<dbReference type="InterPro" id="IPR057051">
    <property type="entry name" value="PARP14_RPM_1"/>
</dbReference>
<dbReference type="RefSeq" id="XP_022595116.1">
    <property type="nucleotide sequence ID" value="XM_022739395.1"/>
</dbReference>
<evidence type="ECO:0000313" key="9">
    <source>
        <dbReference type="Ensembl" id="ENSSDUP00000031611.1"/>
    </source>
</evidence>
<reference evidence="9" key="2">
    <citation type="submission" date="2025-09" db="UniProtKB">
        <authorList>
            <consortium name="Ensembl"/>
        </authorList>
    </citation>
    <scope>IDENTIFICATION</scope>
</reference>
<evidence type="ECO:0000313" key="10">
    <source>
        <dbReference type="Proteomes" id="UP000261420"/>
    </source>
</evidence>
<dbReference type="GeneTree" id="ENSGT00940000154578"/>
<evidence type="ECO:0000256" key="3">
    <source>
        <dbReference type="ARBA" id="ARBA00012483"/>
    </source>
</evidence>
<dbReference type="EC" id="2.3.2.27" evidence="3"/>
<keyword evidence="5" id="KW-0479">Metal-binding</keyword>
<dbReference type="OMA" id="QRTKCGA"/>
<dbReference type="GO" id="GO:0016567">
    <property type="term" value="P:protein ubiquitination"/>
    <property type="evidence" value="ECO:0007669"/>
    <property type="project" value="UniProtKB-UniPathway"/>
</dbReference>
<dbReference type="Ensembl" id="ENSSDUT00000032155.1">
    <property type="protein sequence ID" value="ENSSDUP00000031611.1"/>
    <property type="gene ID" value="ENSSDUG00000022715.1"/>
</dbReference>
<dbReference type="Pfam" id="PF23222">
    <property type="entry name" value="RRM_PARP14_1"/>
    <property type="match status" value="1"/>
</dbReference>
<dbReference type="GO" id="GO:0003723">
    <property type="term" value="F:RNA binding"/>
    <property type="evidence" value="ECO:0007669"/>
    <property type="project" value="UniProtKB-UniRule"/>
</dbReference>
<dbReference type="InterPro" id="IPR012677">
    <property type="entry name" value="Nucleotide-bd_a/b_plait_sf"/>
</dbReference>
<feature type="compositionally biased region" description="Low complexity" evidence="7">
    <location>
        <begin position="783"/>
        <end position="796"/>
    </location>
</feature>
<feature type="region of interest" description="Disordered" evidence="7">
    <location>
        <begin position="537"/>
        <end position="626"/>
    </location>
</feature>
<reference evidence="9" key="1">
    <citation type="submission" date="2025-08" db="UniProtKB">
        <authorList>
            <consortium name="Ensembl"/>
        </authorList>
    </citation>
    <scope>IDENTIFICATION</scope>
</reference>
<feature type="region of interest" description="Disordered" evidence="7">
    <location>
        <begin position="159"/>
        <end position="249"/>
    </location>
</feature>
<feature type="compositionally biased region" description="Basic and acidic residues" evidence="7">
    <location>
        <begin position="186"/>
        <end position="205"/>
    </location>
</feature>
<dbReference type="GO" id="GO:0046872">
    <property type="term" value="F:metal ion binding"/>
    <property type="evidence" value="ECO:0007669"/>
    <property type="project" value="UniProtKB-KW"/>
</dbReference>
<dbReference type="Gene3D" id="3.30.70.330">
    <property type="match status" value="1"/>
</dbReference>
<feature type="compositionally biased region" description="Polar residues" evidence="7">
    <location>
        <begin position="537"/>
        <end position="550"/>
    </location>
</feature>
<dbReference type="InterPro" id="IPR000504">
    <property type="entry name" value="RRM_dom"/>
</dbReference>
<feature type="compositionally biased region" description="Polar residues" evidence="7">
    <location>
        <begin position="579"/>
        <end position="602"/>
    </location>
</feature>
<comment type="pathway">
    <text evidence="2">Protein modification; protein ubiquitination.</text>
</comment>
<organism evidence="9 10">
    <name type="scientific">Seriola dumerili</name>
    <name type="common">Greater amberjack</name>
    <name type="synonym">Caranx dumerili</name>
    <dbReference type="NCBI Taxonomy" id="41447"/>
    <lineage>
        <taxon>Eukaryota</taxon>
        <taxon>Metazoa</taxon>
        <taxon>Chordata</taxon>
        <taxon>Craniata</taxon>
        <taxon>Vertebrata</taxon>
        <taxon>Euteleostomi</taxon>
        <taxon>Actinopterygii</taxon>
        <taxon>Neopterygii</taxon>
        <taxon>Teleostei</taxon>
        <taxon>Neoteleostei</taxon>
        <taxon>Acanthomorphata</taxon>
        <taxon>Carangaria</taxon>
        <taxon>Carangiformes</taxon>
        <taxon>Carangidae</taxon>
        <taxon>Seriola</taxon>
    </lineage>
</organism>
<dbReference type="GO" id="GO:0007219">
    <property type="term" value="P:Notch signaling pathway"/>
    <property type="evidence" value="ECO:0007669"/>
    <property type="project" value="InterPro"/>
</dbReference>
<dbReference type="KEGG" id="sdu:111217498"/>
<protein>
    <recommendedName>
        <fullName evidence="3">RING-type E3 ubiquitin transferase</fullName>
        <ecNumber evidence="3">2.3.2.27</ecNumber>
    </recommendedName>
</protein>
<keyword evidence="10" id="KW-1185">Reference proteome</keyword>
<dbReference type="UniPathway" id="UPA00143"/>
<dbReference type="Proteomes" id="UP000261420">
    <property type="component" value="Unplaced"/>
</dbReference>
<comment type="catalytic activity">
    <reaction evidence="1">
        <text>S-ubiquitinyl-[E2 ubiquitin-conjugating enzyme]-L-cysteine + [acceptor protein]-L-lysine = [E2 ubiquitin-conjugating enzyme]-L-cysteine + N(6)-ubiquitinyl-[acceptor protein]-L-lysine.</text>
        <dbReference type="EC" id="2.3.2.27"/>
    </reaction>
</comment>
<dbReference type="GO" id="GO:0061630">
    <property type="term" value="F:ubiquitin protein ligase activity"/>
    <property type="evidence" value="ECO:0007669"/>
    <property type="project" value="UniProtKB-EC"/>
</dbReference>
<evidence type="ECO:0000256" key="1">
    <source>
        <dbReference type="ARBA" id="ARBA00000900"/>
    </source>
</evidence>
<evidence type="ECO:0000256" key="2">
    <source>
        <dbReference type="ARBA" id="ARBA00004906"/>
    </source>
</evidence>
<dbReference type="InterPro" id="IPR039399">
    <property type="entry name" value="Deltex_C_sf"/>
</dbReference>
<dbReference type="STRING" id="41447.ENSSDUP00000031611"/>
<feature type="compositionally biased region" description="Low complexity" evidence="7">
    <location>
        <begin position="556"/>
        <end position="574"/>
    </location>
</feature>
<dbReference type="Pfam" id="PF18102">
    <property type="entry name" value="DTC"/>
    <property type="match status" value="1"/>
</dbReference>
<feature type="compositionally biased region" description="Polar residues" evidence="7">
    <location>
        <begin position="171"/>
        <end position="182"/>
    </location>
</feature>
<name>A0A3B4VKY3_SERDU</name>
<dbReference type="InterPro" id="IPR039396">
    <property type="entry name" value="Deltex_C"/>
</dbReference>
<keyword evidence="4" id="KW-0808">Transferase</keyword>
<dbReference type="Gene3D" id="3.30.390.130">
    <property type="match status" value="1"/>
</dbReference>
<feature type="domain" description="RRM" evidence="8">
    <location>
        <begin position="6"/>
        <end position="90"/>
    </location>
</feature>
<evidence type="ECO:0000259" key="8">
    <source>
        <dbReference type="PROSITE" id="PS50102"/>
    </source>
</evidence>
<keyword evidence="6" id="KW-0694">RNA-binding</keyword>
<dbReference type="GeneID" id="111217498"/>
<evidence type="ECO:0000256" key="4">
    <source>
        <dbReference type="ARBA" id="ARBA00022679"/>
    </source>
</evidence>
<feature type="compositionally biased region" description="Polar residues" evidence="7">
    <location>
        <begin position="797"/>
        <end position="821"/>
    </location>
</feature>
<evidence type="ECO:0000256" key="6">
    <source>
        <dbReference type="PROSITE-ProRule" id="PRU00176"/>
    </source>
</evidence>
<proteinExistence type="predicted"/>
<evidence type="ECO:0000256" key="7">
    <source>
        <dbReference type="SAM" id="MobiDB-lite"/>
    </source>
</evidence>
<sequence length="1127" mass="123746">MAERGRMVRVSGLPTDIEEDRLKDKLIIHFLRVKNGGGEIDFVTIVKATPFSALITFEDSEVAQRVIQQSKHILEVDGKKYELVVTEHHEHLDPDKVILNLSATVAYSQLPGGVLALKSLHTTHPDVQINHDAEEFCTLCGAYSKVQAALAQLLGHPGCPQSEENKESGQPAPSGSRSVQTTKKSHTQESEDQSRKPNKQREQSKKVHLSRPFDEYNSSSYRDLTPSGYNWEDTGQTEGADLQFPGHPTTSEEDFSLIVDADMFQYLQKHCGKEYQHILSQYGVGVVDMTNQGLTTLYLQVTTGEAEGGQEQERLVLAKKAISGLYQENETKIRRAQLPKCILSPRGGLQRARENLNVRLPKLLLSEDDRNIYIIGSSSDVSEAKQFLLLDQDKLRDKKEDVASLRRYPSYDSSSLTPTDEVRVPFTRSTTEGSLDDRIDQLLRSGDEERRTDGAKRYKLAARFKDTGLSALGSRPTDFTLRGLSSPSRQTRPGPMLGHDVLSETAGISGERFPRAESQNTGEDILFKGGDALHSFTSTQNKTPLTSNLMDTRPKSLTSPLSTTQSSLSGSTTLPRAGSGSTLRRANSFSGTPQQKAQVISQKSHDDSSKSTVRARGSSSSFSTQTVRDKREVCNAEITVSLVMWQHIKKAYSTRVDDLTSDVQMKEGHPESSGDLTVTIRGANSSKVSSCQQGLQKLVDSVCVDFSVQELLLSALGVTDPADETLQACCTEVRSRFKKVTIQILKKSLFLFGPKQLCSKVRATLQEVFSGDLAQIPEQQVISSPSTSNWNPSTSSQMNEEQSTSLHCNSNPQGRLESQTGKGDGTAGGQERRTSQMSDFCEAELVNGSVSQPLVRKEPVIKEKVKIIGTVEMDGLKIETLVNHSTAGNNRNVTCVNGVGSTTARTDEATALHKKERTMHSTQKQSVQQRQGEIQDIPEESRVGQGNLGCICVCGDNGMSVTRTKCGISMCSKCLDTVHVHCKNCYKTAPTLPGVRGKIRCSKLDIRVPGYKRESAFKITYNIPDGIQGMDHPSPGKPFKGGQFEAFLPDCEMTRNLLPRLEKAFRQGLTFTVTGKEAGAKVTWDCIPHKTSLQGGKSGNGYPDSTYLSRLSQVLTSHGIQEPPTKS</sequence>
<feature type="compositionally biased region" description="Polar residues" evidence="7">
    <location>
        <begin position="617"/>
        <end position="626"/>
    </location>
</feature>
<accession>A0A3B4VKY3</accession>
<feature type="region of interest" description="Disordered" evidence="7">
    <location>
        <begin position="780"/>
        <end position="836"/>
    </location>
</feature>
<dbReference type="InterPro" id="IPR039398">
    <property type="entry name" value="Deltex_fam"/>
</dbReference>
<dbReference type="PANTHER" id="PTHR12622">
    <property type="entry name" value="DELTEX-RELATED"/>
    <property type="match status" value="1"/>
</dbReference>
<dbReference type="AlphaFoldDB" id="A0A3B4VKY3"/>
<dbReference type="PROSITE" id="PS50102">
    <property type="entry name" value="RRM"/>
    <property type="match status" value="1"/>
</dbReference>